<feature type="compositionally biased region" description="Acidic residues" evidence="2">
    <location>
        <begin position="425"/>
        <end position="446"/>
    </location>
</feature>
<evidence type="ECO:0000256" key="1">
    <source>
        <dbReference type="SAM" id="Coils"/>
    </source>
</evidence>
<dbReference type="GeneTree" id="ENSGT00940000155532"/>
<reference evidence="3" key="3">
    <citation type="submission" date="2025-09" db="UniProtKB">
        <authorList>
            <consortium name="Ensembl"/>
        </authorList>
    </citation>
    <scope>IDENTIFICATION</scope>
</reference>
<feature type="region of interest" description="Disordered" evidence="2">
    <location>
        <begin position="71"/>
        <end position="133"/>
    </location>
</feature>
<evidence type="ECO:0000256" key="2">
    <source>
        <dbReference type="SAM" id="MobiDB-lite"/>
    </source>
</evidence>
<feature type="compositionally biased region" description="Basic and acidic residues" evidence="2">
    <location>
        <begin position="1858"/>
        <end position="1870"/>
    </location>
</feature>
<feature type="region of interest" description="Disordered" evidence="2">
    <location>
        <begin position="156"/>
        <end position="185"/>
    </location>
</feature>
<keyword evidence="4" id="KW-1185">Reference proteome</keyword>
<feature type="region of interest" description="Disordered" evidence="2">
    <location>
        <begin position="972"/>
        <end position="1060"/>
    </location>
</feature>
<dbReference type="Proteomes" id="UP000472265">
    <property type="component" value="Chromosome 7"/>
</dbReference>
<feature type="compositionally biased region" description="Basic and acidic residues" evidence="2">
    <location>
        <begin position="1992"/>
        <end position="2015"/>
    </location>
</feature>
<feature type="coiled-coil region" evidence="1">
    <location>
        <begin position="285"/>
        <end position="322"/>
    </location>
</feature>
<feature type="compositionally biased region" description="Polar residues" evidence="2">
    <location>
        <begin position="394"/>
        <end position="412"/>
    </location>
</feature>
<feature type="compositionally biased region" description="Basic and acidic residues" evidence="2">
    <location>
        <begin position="972"/>
        <end position="983"/>
    </location>
</feature>
<organism evidence="3 4">
    <name type="scientific">Sparus aurata</name>
    <name type="common">Gilthead sea bream</name>
    <dbReference type="NCBI Taxonomy" id="8175"/>
    <lineage>
        <taxon>Eukaryota</taxon>
        <taxon>Metazoa</taxon>
        <taxon>Chordata</taxon>
        <taxon>Craniata</taxon>
        <taxon>Vertebrata</taxon>
        <taxon>Euteleostomi</taxon>
        <taxon>Actinopterygii</taxon>
        <taxon>Neopterygii</taxon>
        <taxon>Teleostei</taxon>
        <taxon>Neoteleostei</taxon>
        <taxon>Acanthomorphata</taxon>
        <taxon>Eupercaria</taxon>
        <taxon>Spariformes</taxon>
        <taxon>Sparidae</taxon>
        <taxon>Sparus</taxon>
    </lineage>
</organism>
<feature type="compositionally biased region" description="Basic and acidic residues" evidence="2">
    <location>
        <begin position="2114"/>
        <end position="2136"/>
    </location>
</feature>
<feature type="compositionally biased region" description="Polar residues" evidence="2">
    <location>
        <begin position="2161"/>
        <end position="2172"/>
    </location>
</feature>
<evidence type="ECO:0000313" key="4">
    <source>
        <dbReference type="Proteomes" id="UP000472265"/>
    </source>
</evidence>
<dbReference type="OMA" id="TRICPGS"/>
<evidence type="ECO:0008006" key="5">
    <source>
        <dbReference type="Google" id="ProtNLM"/>
    </source>
</evidence>
<feature type="compositionally biased region" description="Basic and acidic residues" evidence="2">
    <location>
        <begin position="1702"/>
        <end position="1715"/>
    </location>
</feature>
<feature type="compositionally biased region" description="Basic and acidic residues" evidence="2">
    <location>
        <begin position="1354"/>
        <end position="1363"/>
    </location>
</feature>
<feature type="compositionally biased region" description="Basic and acidic residues" evidence="2">
    <location>
        <begin position="523"/>
        <end position="541"/>
    </location>
</feature>
<feature type="compositionally biased region" description="Low complexity" evidence="2">
    <location>
        <begin position="1780"/>
        <end position="1798"/>
    </location>
</feature>
<feature type="compositionally biased region" description="Basic and acidic residues" evidence="2">
    <location>
        <begin position="1421"/>
        <end position="1445"/>
    </location>
</feature>
<feature type="compositionally biased region" description="Low complexity" evidence="2">
    <location>
        <begin position="122"/>
        <end position="133"/>
    </location>
</feature>
<feature type="compositionally biased region" description="Basic residues" evidence="2">
    <location>
        <begin position="468"/>
        <end position="492"/>
    </location>
</feature>
<accession>A0A671UU60</accession>
<reference evidence="3" key="2">
    <citation type="submission" date="2025-08" db="UniProtKB">
        <authorList>
            <consortium name="Ensembl"/>
        </authorList>
    </citation>
    <scope>IDENTIFICATION</scope>
</reference>
<dbReference type="InParanoid" id="A0A671UU60"/>
<feature type="region of interest" description="Disordered" evidence="2">
    <location>
        <begin position="334"/>
        <end position="446"/>
    </location>
</feature>
<sequence length="2315" mass="252959">MSKDPMWIPKPPVLYGSDKLEMFQPYDPETPANTTPPGSPSCPGSPSESSSSDSVTIPSLLTSVGAKPFSTSATVASTLTTSNIIPDMSPSTESSRKTPLQTILKSLFGTKQTDSIVPSDGSSTTTTTTTVVSGKKRPLFSQVSGPMIDPIVQQYGQKSKVKEIKEEENDFDRPYDPEEEYDPAMGYGMVNTQSIEKTKANGPAGSGFEDDDVAYDPEDETIFEDIQSDVAVKPAVPTQMSDPSSCPTPISTKTTIPAPTCSPAHTSSPAEVTQNLPTGTVVVSAATLTEQQRMLEELNKQIEEQKRQLKEQEEALRQQREAVGMFMAHFSVSDSLMSPPQKPVPVSQLSSLQSGIMQTESKPSEITDKTSNLTETEDSSNVDSQTAKVEETTDISNLETTDTVTEQDGTQQDVKESDKYSSAGEIEDSEVEYDPEDESLFNEIQEDVFQVGSIKTCDSSLSRTGHSTSHKSSPKISHHSRKRRLSPKRRSHRERDRHRSPSRKSQRRSPSHSQRHRERDRHRRSERDRSRHRARDQSERQSRHRKERTNRRHSHGHRRSPSSPGKTDSTSLSPKWHRPSPQLGEKPPMSVTIKNDPDGHELKCNLVEIPDKDCSPCSHELLHNVKLEISELPTSQELQKNSVSVHDKTATDFSTQLDKPSQQQTMLKDKVESTVPLREIDPPIRDSPQSPDPEPQFVKPTTIEKLDCVKTEEIRDPEAYTNASMPLGGGPISNVRYLDFKAQQLQGPGVRGQGIIEAGQQIEGESSGLKHPEILSQVGRHLNPTPGLDIQGSGPELDRMTKLPGSGVSCPNIRNPGPDVKALGHWGPQINVRETGGRFPGPDMRGPGINPGIWVPGSQIQGLAMSGQEKYMKEPATGMQSSETNMGEAGIQHHSPDIIGLRPVMKGFGLRNSVQHMESSSMQGVNPEVKGTASDVRSCEAVMRGQMLLPDVPNIHMGGTGQQNERRDKIMKGPFLDRPDHNNRGLGLKEPLLGLDHPSPSFRGRVQKQSRHDSSPVLEDRGPPKRGAQPHGRDADLSRVGGGRERSLDSHTPAGSEGTVLIAERLSPAMTDNRHGPQIIMGMVNKGHVQNMDGMGGSDARVNRSESHARSSGRDIRETGSNWRDTDMQERTIQGLRLERRSEQIGQDVRDPTTKSTNSDWGGRGPGFLGPEIRGPGPQMRDSDWSVPGSDIQHHWRGPDRVGLSPVSGGPFGQNERRVHQPDRAGSNVEDLRHEIGGPGGPTFMTPGPERRDPDIDVSVHNRRGPGGPDFMGPGLERRGSNIEVPGHNRRGPEGPDFRRPVPEGRGPNNDGPDLRGPGGPEFVGPGFERRGLPMEVPGPNRGGSAGPDFSRPWPERRGHDIGGFENDMQGPDDPNFSEPGPNRRALSMEGPGHERRGPLGPDFRGPGHERRGPLGPDFRGPGHERRGPGGPDFRRPGPESRDLSMEGPGPARRGSGGPDFRGPGPDRRNASVEGRGPAWRGPGGPDFKGPGPERNGPGGPDFRGPVPESRHPSVEHPGPDRRSFSMEHPGPDSRRPGGPDFRGPGPDRRIPVMEAPGADKRGAGGPAFSGPAPDRIGLSIVGQGPDRRVLEHEKRGPALEAPRPDRRGPGGPNFSGPGHERRGRTMDSQEPDRRGPRGPDFHGQVSERRDQVMDGPGHNKRGQGGPDIGVPGCDWRGPPMQGQGPDRRGSGDLNTGGLGPGKREPYMRGPRPDFKVLGPDQTGPNMEGPGPHTGGHGEPHIRDLGPEIGHPDMEGPRLDRRGLDIRGQRLERPDFSIEGLGPNRRGPGGPNMRRPGLQHPGPNVEGPVPDRRGPESPSFRRLGPDRRPPDMEGPESHRRGPHWGGADFGGSEPIQEIPDREGPEPDRIGRNLCPGPMRRTIRGPEPDMTTFSQGERWNGPDFRGSAPDSRGTDTEQQWSDERGLNMEGIGNERACAGDNWRRHGRGRGPVRDHPDMVCPGPSREGSGNEWREPERGGNGPNRWGPGQFFRGVRDVDNREQGHDREELDIREPGSDIRGGPDMINDSGQHEFRGNMRGPNMEVQGPHREGQGFLNSCPNRRGFEIEGVDRRRPRGPESRHQGFPGTDGRFSDCEGLGSERQGVDMESPGALRQGFDDFRRERRGSDMRRLRPDKPGMRGSTPESLRHRLFSEGPELDSRGSEPSSPHFNSPHQVARFHGPSNPHSAQYSGPPGPAQNSGGPGFDTPQNQHEVKPQRHRGALLPTPTEGLIRFPNRVMSNPGVFSPKQKQVSHSVDRKWSRGRTVSRERELVKGQKQQQEKSPAGKKSASVVACPGGGEGIKEVCNEADKSGETQQ</sequence>
<evidence type="ECO:0000313" key="3">
    <source>
        <dbReference type="Ensembl" id="ENSSAUP00010017271.1"/>
    </source>
</evidence>
<feature type="compositionally biased region" description="Basic and acidic residues" evidence="2">
    <location>
        <begin position="1509"/>
        <end position="1538"/>
    </location>
</feature>
<keyword evidence="1" id="KW-0175">Coiled coil</keyword>
<feature type="compositionally biased region" description="Basic and acidic residues" evidence="2">
    <location>
        <begin position="2253"/>
        <end position="2272"/>
    </location>
</feature>
<feature type="compositionally biased region" description="Basic residues" evidence="2">
    <location>
        <begin position="500"/>
        <end position="522"/>
    </location>
</feature>
<feature type="compositionally biased region" description="Basic and acidic residues" evidence="2">
    <location>
        <begin position="160"/>
        <end position="176"/>
    </location>
</feature>
<feature type="compositionally biased region" description="Basic and acidic residues" evidence="2">
    <location>
        <begin position="2144"/>
        <end position="2160"/>
    </location>
</feature>
<feature type="compositionally biased region" description="Polar residues" evidence="2">
    <location>
        <begin position="89"/>
        <end position="116"/>
    </location>
</feature>
<feature type="compositionally biased region" description="Basic and acidic residues" evidence="2">
    <location>
        <begin position="1010"/>
        <end position="1023"/>
    </location>
</feature>
<feature type="compositionally biased region" description="Basic and acidic residues" evidence="2">
    <location>
        <begin position="2299"/>
        <end position="2315"/>
    </location>
</feature>
<feature type="compositionally biased region" description="Low complexity" evidence="2">
    <location>
        <begin position="71"/>
        <end position="82"/>
    </location>
</feature>
<feature type="compositionally biased region" description="Basic and acidic residues" evidence="2">
    <location>
        <begin position="1619"/>
        <end position="1653"/>
    </location>
</feature>
<feature type="compositionally biased region" description="Basic and acidic residues" evidence="2">
    <location>
        <begin position="1546"/>
        <end position="1563"/>
    </location>
</feature>
<feature type="region of interest" description="Disordered" evidence="2">
    <location>
        <begin position="1147"/>
        <end position="2315"/>
    </location>
</feature>
<feature type="compositionally biased region" description="Basic and acidic residues" evidence="2">
    <location>
        <begin position="1823"/>
        <end position="1839"/>
    </location>
</feature>
<feature type="compositionally biased region" description="Polar residues" evidence="2">
    <location>
        <begin position="238"/>
        <end position="275"/>
    </location>
</feature>
<protein>
    <recommendedName>
        <fullName evidence="5">Death inducer-obliterator 1</fullName>
    </recommendedName>
</protein>
<proteinExistence type="predicted"/>
<feature type="compositionally biased region" description="Basic and acidic residues" evidence="2">
    <location>
        <begin position="1101"/>
        <end position="1129"/>
    </location>
</feature>
<reference evidence="3" key="1">
    <citation type="submission" date="2021-04" db="EMBL/GenBank/DDBJ databases">
        <authorList>
            <consortium name="Wellcome Sanger Institute Data Sharing"/>
        </authorList>
    </citation>
    <scope>NUCLEOTIDE SEQUENCE [LARGE SCALE GENOMIC DNA]</scope>
</reference>
<feature type="compositionally biased region" description="Basic and acidic residues" evidence="2">
    <location>
        <begin position="1249"/>
        <end position="1260"/>
    </location>
</feature>
<dbReference type="Ensembl" id="ENSSAUT00010018274.1">
    <property type="protein sequence ID" value="ENSSAUP00010017271.1"/>
    <property type="gene ID" value="ENSSAUG00010007921.1"/>
</dbReference>
<feature type="compositionally biased region" description="Basic residues" evidence="2">
    <location>
        <begin position="542"/>
        <end position="560"/>
    </location>
</feature>
<feature type="compositionally biased region" description="Basic and acidic residues" evidence="2">
    <location>
        <begin position="1031"/>
        <end position="1049"/>
    </location>
</feature>
<feature type="region of interest" description="Disordered" evidence="2">
    <location>
        <begin position="1098"/>
        <end position="1129"/>
    </location>
</feature>
<feature type="compositionally biased region" description="Basic and acidic residues" evidence="2">
    <location>
        <begin position="1586"/>
        <end position="1609"/>
    </location>
</feature>
<feature type="region of interest" description="Disordered" evidence="2">
    <location>
        <begin position="458"/>
        <end position="596"/>
    </location>
</feature>
<feature type="compositionally biased region" description="Basic and acidic residues" evidence="2">
    <location>
        <begin position="2061"/>
        <end position="2080"/>
    </location>
</feature>
<feature type="compositionally biased region" description="Polar residues" evidence="2">
    <location>
        <begin position="347"/>
        <end position="361"/>
    </location>
</feature>
<feature type="region of interest" description="Disordered" evidence="2">
    <location>
        <begin position="236"/>
        <end position="275"/>
    </location>
</feature>
<feature type="compositionally biased region" description="Low complexity" evidence="2">
    <location>
        <begin position="41"/>
        <end position="56"/>
    </location>
</feature>
<name>A0A671UU60_SPAAU</name>
<feature type="region of interest" description="Disordered" evidence="2">
    <location>
        <begin position="18"/>
        <end position="56"/>
    </location>
</feature>
<feature type="compositionally biased region" description="Basic and acidic residues" evidence="2">
    <location>
        <begin position="1736"/>
        <end position="1776"/>
    </location>
</feature>
<feature type="compositionally biased region" description="Basic and acidic residues" evidence="2">
    <location>
        <begin position="1291"/>
        <end position="1303"/>
    </location>
</feature>